<gene>
    <name evidence="7" type="ORF">KMW28_01430</name>
</gene>
<dbReference type="PROSITE" id="PS50293">
    <property type="entry name" value="TPR_REGION"/>
    <property type="match status" value="1"/>
</dbReference>
<evidence type="ECO:0000313" key="8">
    <source>
        <dbReference type="Proteomes" id="UP000678679"/>
    </source>
</evidence>
<dbReference type="InterPro" id="IPR013105">
    <property type="entry name" value="TPR_2"/>
</dbReference>
<dbReference type="EMBL" id="CP076132">
    <property type="protein sequence ID" value="QWG02272.1"/>
    <property type="molecule type" value="Genomic_DNA"/>
</dbReference>
<dbReference type="Proteomes" id="UP000678679">
    <property type="component" value="Chromosome 1"/>
</dbReference>
<dbReference type="PROSITE" id="PS50005">
    <property type="entry name" value="TPR"/>
    <property type="match status" value="1"/>
</dbReference>
<dbReference type="SUPFAM" id="SSF53300">
    <property type="entry name" value="vWA-like"/>
    <property type="match status" value="1"/>
</dbReference>
<keyword evidence="5" id="KW-0472">Membrane</keyword>
<feature type="transmembrane region" description="Helical" evidence="5">
    <location>
        <begin position="21"/>
        <end position="40"/>
    </location>
</feature>
<evidence type="ECO:0000256" key="3">
    <source>
        <dbReference type="PROSITE-ProRule" id="PRU00339"/>
    </source>
</evidence>
<dbReference type="KEGG" id="fya:KMW28_01430"/>
<evidence type="ECO:0000256" key="1">
    <source>
        <dbReference type="ARBA" id="ARBA00022737"/>
    </source>
</evidence>
<dbReference type="InterPro" id="IPR002035">
    <property type="entry name" value="VWF_A"/>
</dbReference>
<accession>A0AAX1N8C0</accession>
<dbReference type="SMART" id="SM00028">
    <property type="entry name" value="TPR"/>
    <property type="match status" value="1"/>
</dbReference>
<organism evidence="7 8">
    <name type="scientific">Flammeovirga yaeyamensis</name>
    <dbReference type="NCBI Taxonomy" id="367791"/>
    <lineage>
        <taxon>Bacteria</taxon>
        <taxon>Pseudomonadati</taxon>
        <taxon>Bacteroidota</taxon>
        <taxon>Cytophagia</taxon>
        <taxon>Cytophagales</taxon>
        <taxon>Flammeovirgaceae</taxon>
        <taxon>Flammeovirga</taxon>
    </lineage>
</organism>
<evidence type="ECO:0000259" key="6">
    <source>
        <dbReference type="Pfam" id="PF13519"/>
    </source>
</evidence>
<dbReference type="SUPFAM" id="SSF48452">
    <property type="entry name" value="TPR-like"/>
    <property type="match status" value="1"/>
</dbReference>
<protein>
    <submittedName>
        <fullName evidence="7">VWA domain-containing protein</fullName>
    </submittedName>
</protein>
<sequence>MKEINEFFEGFSTNIHFLRPEYLWALIPVGILFIITWISVREAEHWKKLVNPQLLKVLLIKGNKKGAWFPKLLMIFTMAIAVFAAAGPTWKRVDKPGNQTEAKVIIVLDLSRSMLATDIGPNRLERAKMKIKDYLEMNEGVNTGLIVFAGSAHEALPPTKDFKTFQSTLDALSPYSMPLKGSRLEEALKLSDNILEKTDAPSFVWVVTDDVDAEATQALAKRADSEDKYNLLVLATPEGIHVPLYRNKLLRDKNGKAVTVNLNTNQLQKTLAIPNVSLIPFTLDKTDIELYVKEIKESLVFTKDSEKAEEDWVDAGYYLVYIMAVLALFWFRKGLLVQWNWMIILPFIFIFTSCDGVQQLPKDDLTVKDFFWTRDQQAQQALDKGDTLQATELFDDNSQKAYVLAQNGEYEKAADAYAEDITADNMYNLGVSQAKLGNWEAAQQAFQMALDIDPTLEPAQKNLVIANEQLRLININMSEESSLGKDKAMQGKIYEPEAGELEQESAQNSDRKAEGESETIQEMGEKEINPSMEELLEMQFSASKSQSKASMIRQVKLEPSTFLKKKFKYQYLTNENKPKPTDQKW</sequence>
<keyword evidence="5" id="KW-0812">Transmembrane</keyword>
<dbReference type="Pfam" id="PF13519">
    <property type="entry name" value="VWA_2"/>
    <property type="match status" value="1"/>
</dbReference>
<dbReference type="Gene3D" id="1.25.40.10">
    <property type="entry name" value="Tetratricopeptide repeat domain"/>
    <property type="match status" value="1"/>
</dbReference>
<evidence type="ECO:0000256" key="4">
    <source>
        <dbReference type="SAM" id="MobiDB-lite"/>
    </source>
</evidence>
<dbReference type="InterPro" id="IPR050768">
    <property type="entry name" value="UPF0353/GerABKA_families"/>
</dbReference>
<dbReference type="InterPro" id="IPR011990">
    <property type="entry name" value="TPR-like_helical_dom_sf"/>
</dbReference>
<dbReference type="AlphaFoldDB" id="A0AAX1N8C0"/>
<evidence type="ECO:0000313" key="7">
    <source>
        <dbReference type="EMBL" id="QWG02272.1"/>
    </source>
</evidence>
<dbReference type="InterPro" id="IPR019734">
    <property type="entry name" value="TPR_rpt"/>
</dbReference>
<dbReference type="PANTHER" id="PTHR22550">
    <property type="entry name" value="SPORE GERMINATION PROTEIN"/>
    <property type="match status" value="1"/>
</dbReference>
<feature type="domain" description="VWFA" evidence="6">
    <location>
        <begin position="104"/>
        <end position="209"/>
    </location>
</feature>
<feature type="repeat" description="TPR" evidence="3">
    <location>
        <begin position="423"/>
        <end position="456"/>
    </location>
</feature>
<keyword evidence="1" id="KW-0677">Repeat</keyword>
<keyword evidence="2 3" id="KW-0802">TPR repeat</keyword>
<dbReference type="RefSeq" id="WP_169664799.1">
    <property type="nucleotide sequence ID" value="NZ_CP076132.1"/>
</dbReference>
<proteinExistence type="predicted"/>
<dbReference type="Gene3D" id="3.40.50.410">
    <property type="entry name" value="von Willebrand factor, type A domain"/>
    <property type="match status" value="1"/>
</dbReference>
<keyword evidence="5" id="KW-1133">Transmembrane helix</keyword>
<evidence type="ECO:0000256" key="5">
    <source>
        <dbReference type="SAM" id="Phobius"/>
    </source>
</evidence>
<feature type="region of interest" description="Disordered" evidence="4">
    <location>
        <begin position="496"/>
        <end position="531"/>
    </location>
</feature>
<keyword evidence="8" id="KW-1185">Reference proteome</keyword>
<dbReference type="Pfam" id="PF07719">
    <property type="entry name" value="TPR_2"/>
    <property type="match status" value="1"/>
</dbReference>
<evidence type="ECO:0000256" key="2">
    <source>
        <dbReference type="ARBA" id="ARBA00022803"/>
    </source>
</evidence>
<dbReference type="PANTHER" id="PTHR22550:SF14">
    <property type="entry name" value="VWFA DOMAIN-CONTAINING PROTEIN"/>
    <property type="match status" value="1"/>
</dbReference>
<name>A0AAX1N8C0_9BACT</name>
<dbReference type="InterPro" id="IPR036465">
    <property type="entry name" value="vWFA_dom_sf"/>
</dbReference>
<feature type="transmembrane region" description="Helical" evidence="5">
    <location>
        <begin position="312"/>
        <end position="331"/>
    </location>
</feature>
<feature type="transmembrane region" description="Helical" evidence="5">
    <location>
        <begin position="68"/>
        <end position="86"/>
    </location>
</feature>
<reference evidence="7 8" key="1">
    <citation type="submission" date="2021-05" db="EMBL/GenBank/DDBJ databases">
        <title>Comparative genomic studies on the polysaccharide-degrading batcterial strains of the Flammeovirga genus.</title>
        <authorList>
            <person name="Zewei F."/>
            <person name="Zheng Z."/>
            <person name="Yu L."/>
            <person name="Ruyue G."/>
            <person name="Yanhong M."/>
            <person name="Yuanyuan C."/>
            <person name="Jingyan G."/>
            <person name="Wenjun H."/>
        </authorList>
    </citation>
    <scope>NUCLEOTIDE SEQUENCE [LARGE SCALE GENOMIC DNA]</scope>
    <source>
        <strain evidence="7 8">NBRC:100898</strain>
    </source>
</reference>